<feature type="domain" description="Myb/SANT-like DNA-binding" evidence="7">
    <location>
        <begin position="17"/>
        <end position="85"/>
    </location>
</feature>
<dbReference type="InterPro" id="IPR028002">
    <property type="entry name" value="Myb_DNA-bind_5"/>
</dbReference>
<dbReference type="Pfam" id="PF13873">
    <property type="entry name" value="Myb_DNA-bind_5"/>
    <property type="match status" value="1"/>
</dbReference>
<accession>A0AA39G3T6</accession>
<name>A0AA39G3T6_MICHY</name>
<dbReference type="Proteomes" id="UP001168972">
    <property type="component" value="Unassembled WGS sequence"/>
</dbReference>
<proteinExistence type="predicted"/>
<sequence>MSKCGFGEFDKTRQRNQFTRHERDHLLCIMSEFSEKLEDKNLSILARKEIWTTIDRKFRNGGFTDRTTAQLKKYWQNYKYHNGRNKWKKENAAMEMEYLKKSSKPHDNLHDSISQLMIESHIDASDDSESVEKTEEFPDKSEMPIDLIKQPAVIISETDVTGSSVTVSVIHSKSVKRKNIFDNKNDQSNNEIDKVINNEIKMNPTKKLKGKCLLLQPRKSNKIESSSEMNKNNEKQSAIRNIDNSNSAKFLHSPKKNLDDNQHDEHLIRNDRTFLPYIPPNSYPGQFNLPINYENYPDCQSNNFQYQNLHVIRQIQLLRHLEAEEHRLKVKLAEMSLKETHLKILHLREECENTQMKFTT</sequence>
<evidence type="ECO:0000259" key="7">
    <source>
        <dbReference type="Pfam" id="PF13873"/>
    </source>
</evidence>
<keyword evidence="4" id="KW-0804">Transcription</keyword>
<comment type="caution">
    <text evidence="8">The sequence shown here is derived from an EMBL/GenBank/DDBJ whole genome shotgun (WGS) entry which is preliminary data.</text>
</comment>
<evidence type="ECO:0000256" key="3">
    <source>
        <dbReference type="ARBA" id="ARBA00023015"/>
    </source>
</evidence>
<protein>
    <recommendedName>
        <fullName evidence="2">Regulatory protein zeste</fullName>
    </recommendedName>
</protein>
<dbReference type="AlphaFoldDB" id="A0AA39G3T6"/>
<gene>
    <name evidence="8" type="ORF">PV327_003342</name>
</gene>
<reference evidence="8" key="1">
    <citation type="journal article" date="2023" name="bioRxiv">
        <title>Scaffold-level genome assemblies of two parasitoid biocontrol wasps reveal the parthenogenesis mechanism and an associated novel virus.</title>
        <authorList>
            <person name="Inwood S."/>
            <person name="Skelly J."/>
            <person name="Guhlin J."/>
            <person name="Harrop T."/>
            <person name="Goldson S."/>
            <person name="Dearden P."/>
        </authorList>
    </citation>
    <scope>NUCLEOTIDE SEQUENCE</scope>
    <source>
        <strain evidence="8">Lincoln</strain>
        <tissue evidence="8">Whole body</tissue>
    </source>
</reference>
<evidence type="ECO:0000256" key="2">
    <source>
        <dbReference type="ARBA" id="ARBA00016807"/>
    </source>
</evidence>
<evidence type="ECO:0000256" key="6">
    <source>
        <dbReference type="SAM" id="MobiDB-lite"/>
    </source>
</evidence>
<dbReference type="EMBL" id="JAQQBR010000002">
    <property type="protein sequence ID" value="KAK0181020.1"/>
    <property type="molecule type" value="Genomic_DNA"/>
</dbReference>
<feature type="compositionally biased region" description="Polar residues" evidence="6">
    <location>
        <begin position="223"/>
        <end position="248"/>
    </location>
</feature>
<evidence type="ECO:0000313" key="8">
    <source>
        <dbReference type="EMBL" id="KAK0181020.1"/>
    </source>
</evidence>
<evidence type="ECO:0000256" key="4">
    <source>
        <dbReference type="ARBA" id="ARBA00023163"/>
    </source>
</evidence>
<evidence type="ECO:0000256" key="5">
    <source>
        <dbReference type="ARBA" id="ARBA00025466"/>
    </source>
</evidence>
<organism evidence="8 9">
    <name type="scientific">Microctonus hyperodae</name>
    <name type="common">Parasitoid wasp</name>
    <dbReference type="NCBI Taxonomy" id="165561"/>
    <lineage>
        <taxon>Eukaryota</taxon>
        <taxon>Metazoa</taxon>
        <taxon>Ecdysozoa</taxon>
        <taxon>Arthropoda</taxon>
        <taxon>Hexapoda</taxon>
        <taxon>Insecta</taxon>
        <taxon>Pterygota</taxon>
        <taxon>Neoptera</taxon>
        <taxon>Endopterygota</taxon>
        <taxon>Hymenoptera</taxon>
        <taxon>Apocrita</taxon>
        <taxon>Ichneumonoidea</taxon>
        <taxon>Braconidae</taxon>
        <taxon>Euphorinae</taxon>
        <taxon>Microctonus</taxon>
    </lineage>
</organism>
<feature type="region of interest" description="Disordered" evidence="6">
    <location>
        <begin position="219"/>
        <end position="261"/>
    </location>
</feature>
<evidence type="ECO:0000256" key="1">
    <source>
        <dbReference type="ARBA" id="ARBA00011764"/>
    </source>
</evidence>
<reference evidence="8" key="2">
    <citation type="submission" date="2023-03" db="EMBL/GenBank/DDBJ databases">
        <authorList>
            <person name="Inwood S.N."/>
            <person name="Skelly J.G."/>
            <person name="Guhlin J."/>
            <person name="Harrop T.W.R."/>
            <person name="Goldson S.G."/>
            <person name="Dearden P.K."/>
        </authorList>
    </citation>
    <scope>NUCLEOTIDE SEQUENCE</scope>
    <source>
        <strain evidence="8">Lincoln</strain>
        <tissue evidence="8">Whole body</tissue>
    </source>
</reference>
<comment type="subunit">
    <text evidence="1">Self-associates forming complexes of several hundred monomers.</text>
</comment>
<keyword evidence="9" id="KW-1185">Reference proteome</keyword>
<comment type="function">
    <text evidence="5">Involved in transvection phenomena (= synapsis-dependent gene expression), where the synaptic pairing of chromosomes carrying genes with which zeste interacts influences the expression of these genes. Zeste binds to DNA and stimulates transcription from a nearby promoter.</text>
</comment>
<keyword evidence="3" id="KW-0805">Transcription regulation</keyword>
<evidence type="ECO:0000313" key="9">
    <source>
        <dbReference type="Proteomes" id="UP001168972"/>
    </source>
</evidence>